<reference evidence="1" key="2">
    <citation type="journal article" date="2021" name="Microbiome">
        <title>Successional dynamics and alternative stable states in a saline activated sludge microbial community over 9 years.</title>
        <authorList>
            <person name="Wang Y."/>
            <person name="Ye J."/>
            <person name="Ju F."/>
            <person name="Liu L."/>
            <person name="Boyd J.A."/>
            <person name="Deng Y."/>
            <person name="Parks D.H."/>
            <person name="Jiang X."/>
            <person name="Yin X."/>
            <person name="Woodcroft B.J."/>
            <person name="Tyson G.W."/>
            <person name="Hugenholtz P."/>
            <person name="Polz M.F."/>
            <person name="Zhang T."/>
        </authorList>
    </citation>
    <scope>NUCLEOTIDE SEQUENCE</scope>
    <source>
        <strain evidence="1">HKST-UBA11</strain>
    </source>
</reference>
<accession>A0A955L7F1</accession>
<evidence type="ECO:0000313" key="1">
    <source>
        <dbReference type="EMBL" id="MCA9385128.1"/>
    </source>
</evidence>
<comment type="caution">
    <text evidence="1">The sequence shown here is derived from an EMBL/GenBank/DDBJ whole genome shotgun (WGS) entry which is preliminary data.</text>
</comment>
<organism evidence="1 2">
    <name type="scientific">Candidatus Dojkabacteria bacterium</name>
    <dbReference type="NCBI Taxonomy" id="2099670"/>
    <lineage>
        <taxon>Bacteria</taxon>
        <taxon>Candidatus Dojkabacteria</taxon>
    </lineage>
</organism>
<reference evidence="1" key="1">
    <citation type="submission" date="2020-04" db="EMBL/GenBank/DDBJ databases">
        <authorList>
            <person name="Zhang T."/>
        </authorList>
    </citation>
    <scope>NUCLEOTIDE SEQUENCE</scope>
    <source>
        <strain evidence="1">HKST-UBA11</strain>
    </source>
</reference>
<protein>
    <submittedName>
        <fullName evidence="1">Uncharacterized protein</fullName>
    </submittedName>
</protein>
<evidence type="ECO:0000313" key="2">
    <source>
        <dbReference type="Proteomes" id="UP000754563"/>
    </source>
</evidence>
<proteinExistence type="predicted"/>
<dbReference type="Proteomes" id="UP000754563">
    <property type="component" value="Unassembled WGS sequence"/>
</dbReference>
<sequence length="109" mass="12356">MTVTIPDAPGSIIVEQIIDKELFGDAFERNIGARISDKLDRTRIPNNNTKALFKYTEGKLTALGYKEIHSGQDGEEDKVDLIVTFILKDHENVIREMEEFYGMKAVPIE</sequence>
<gene>
    <name evidence="1" type="ORF">KC717_00605</name>
</gene>
<dbReference type="AlphaFoldDB" id="A0A955L7F1"/>
<name>A0A955L7F1_9BACT</name>
<dbReference type="EMBL" id="JAGQLH010000004">
    <property type="protein sequence ID" value="MCA9385128.1"/>
    <property type="molecule type" value="Genomic_DNA"/>
</dbReference>